<feature type="domain" description="B12-binding N-terminal" evidence="1">
    <location>
        <begin position="1"/>
        <end position="86"/>
    </location>
</feature>
<reference evidence="2 3" key="1">
    <citation type="submission" date="2019-10" db="EMBL/GenBank/DDBJ databases">
        <title>Alkalibaculum tamaniensis sp.nov., a new alkaliphilic acetogen, isolated on methoxylated aromatics from a mud volcano.</title>
        <authorList>
            <person name="Khomyakova M.A."/>
            <person name="Merkel A.Y."/>
            <person name="Bonch-Osmolovskaya E.A."/>
            <person name="Slobodkin A.I."/>
        </authorList>
    </citation>
    <scope>NUCLEOTIDE SEQUENCE [LARGE SCALE GENOMIC DNA]</scope>
    <source>
        <strain evidence="2 3">M08DMB</strain>
    </source>
</reference>
<dbReference type="AlphaFoldDB" id="A0A6A7K8K3"/>
<dbReference type="Gene3D" id="1.10.1240.10">
    <property type="entry name" value="Methionine synthase domain"/>
    <property type="match status" value="1"/>
</dbReference>
<dbReference type="EMBL" id="WHNX01000010">
    <property type="protein sequence ID" value="MPW25695.1"/>
    <property type="molecule type" value="Genomic_DNA"/>
</dbReference>
<sequence length="87" mass="10021">MIDYEGFSKALGKLHEEEALRLAHEFINSDPNEEEEKLFMKAAQNGIDTVAEQFEMRKYSVGELIYAKEILSQIMDMILPKMHAVES</sequence>
<accession>A0A6A7K8K3</accession>
<evidence type="ECO:0000313" key="2">
    <source>
        <dbReference type="EMBL" id="MPW25695.1"/>
    </source>
</evidence>
<name>A0A6A7K8K3_9FIRM</name>
<dbReference type="InterPro" id="IPR003759">
    <property type="entry name" value="Cbl-bd_cap"/>
</dbReference>
<gene>
    <name evidence="2" type="ORF">GC105_07815</name>
</gene>
<organism evidence="2 3">
    <name type="scientific">Alkalibaculum sporogenes</name>
    <dbReference type="NCBI Taxonomy" id="2655001"/>
    <lineage>
        <taxon>Bacteria</taxon>
        <taxon>Bacillati</taxon>
        <taxon>Bacillota</taxon>
        <taxon>Clostridia</taxon>
        <taxon>Eubacteriales</taxon>
        <taxon>Eubacteriaceae</taxon>
        <taxon>Alkalibaculum</taxon>
    </lineage>
</organism>
<protein>
    <recommendedName>
        <fullName evidence="1">B12-binding N-terminal domain-containing protein</fullName>
    </recommendedName>
</protein>
<dbReference type="Proteomes" id="UP000440004">
    <property type="component" value="Unassembled WGS sequence"/>
</dbReference>
<dbReference type="SUPFAM" id="SSF47644">
    <property type="entry name" value="Methionine synthase domain"/>
    <property type="match status" value="1"/>
</dbReference>
<dbReference type="InterPro" id="IPR036594">
    <property type="entry name" value="Meth_synthase_dom"/>
</dbReference>
<evidence type="ECO:0000313" key="3">
    <source>
        <dbReference type="Proteomes" id="UP000440004"/>
    </source>
</evidence>
<dbReference type="RefSeq" id="WP_152803416.1">
    <property type="nucleotide sequence ID" value="NZ_WHNX01000010.1"/>
</dbReference>
<dbReference type="Pfam" id="PF02607">
    <property type="entry name" value="B12-binding_2"/>
    <property type="match status" value="1"/>
</dbReference>
<keyword evidence="3" id="KW-1185">Reference proteome</keyword>
<proteinExistence type="predicted"/>
<evidence type="ECO:0000259" key="1">
    <source>
        <dbReference type="SMART" id="SM01018"/>
    </source>
</evidence>
<comment type="caution">
    <text evidence="2">The sequence shown here is derived from an EMBL/GenBank/DDBJ whole genome shotgun (WGS) entry which is preliminary data.</text>
</comment>
<dbReference type="SMART" id="SM01018">
    <property type="entry name" value="B12-binding_2"/>
    <property type="match status" value="1"/>
</dbReference>